<feature type="domain" description="C3H1-type" evidence="14">
    <location>
        <begin position="139"/>
        <end position="163"/>
    </location>
</feature>
<dbReference type="GO" id="GO:0031124">
    <property type="term" value="P:mRNA 3'-end processing"/>
    <property type="evidence" value="ECO:0007669"/>
    <property type="project" value="UniProtKB-UniRule"/>
</dbReference>
<keyword evidence="16" id="KW-1185">Reference proteome</keyword>
<reference evidence="15 16" key="1">
    <citation type="submission" date="2019-06" db="EMBL/GenBank/DDBJ databases">
        <title>Genome Sequence of the Brown Rot Fungal Pathogen Monilinia fructicola.</title>
        <authorList>
            <person name="De Miccolis Angelini R.M."/>
            <person name="Landi L."/>
            <person name="Abate D."/>
            <person name="Pollastro S."/>
            <person name="Romanazzi G."/>
            <person name="Faretra F."/>
        </authorList>
    </citation>
    <scope>NUCLEOTIDE SEQUENCE [LARGE SCALE GENOMIC DNA]</scope>
    <source>
        <strain evidence="15 16">Mfrc123</strain>
    </source>
</reference>
<dbReference type="Gene3D" id="4.10.1000.10">
    <property type="entry name" value="Zinc finger, CCCH-type"/>
    <property type="match status" value="2"/>
</dbReference>
<dbReference type="PANTHER" id="PTHR23102:SF24">
    <property type="entry name" value="CLEAVAGE AND POLYADENYLATION SPECIFICITY FACTOR SUBUNIT 4"/>
    <property type="match status" value="1"/>
</dbReference>
<keyword evidence="9 12" id="KW-0539">Nucleus</keyword>
<evidence type="ECO:0000256" key="8">
    <source>
        <dbReference type="ARBA" id="ARBA00022884"/>
    </source>
</evidence>
<evidence type="ECO:0000256" key="7">
    <source>
        <dbReference type="ARBA" id="ARBA00022833"/>
    </source>
</evidence>
<feature type="zinc finger region" description="C3H1-type" evidence="11">
    <location>
        <begin position="110"/>
        <end position="138"/>
    </location>
</feature>
<dbReference type="PROSITE" id="PS50103">
    <property type="entry name" value="ZF_C3H1"/>
    <property type="match status" value="5"/>
</dbReference>
<evidence type="ECO:0000256" key="5">
    <source>
        <dbReference type="ARBA" id="ARBA00022737"/>
    </source>
</evidence>
<comment type="function">
    <text evidence="10 12">Component of the cleavage factor I (CF I) involved in pre-mRNA 3'-end processing.</text>
</comment>
<keyword evidence="3 12" id="KW-0507">mRNA processing</keyword>
<keyword evidence="5 12" id="KW-0677">Repeat</keyword>
<dbReference type="PANTHER" id="PTHR23102">
    <property type="entry name" value="CLEAVAGE AND POLYADENYLATION SPECIFICITY FACTOR SUBUNIT 4-RELATED"/>
    <property type="match status" value="1"/>
</dbReference>
<dbReference type="Pfam" id="PF00642">
    <property type="entry name" value="zf-CCCH"/>
    <property type="match status" value="3"/>
</dbReference>
<protein>
    <recommendedName>
        <fullName evidence="12">mRNA 3'-end-processing protein</fullName>
    </recommendedName>
</protein>
<comment type="caution">
    <text evidence="15">The sequence shown here is derived from an EMBL/GenBank/DDBJ whole genome shotgun (WGS) entry which is preliminary data.</text>
</comment>
<evidence type="ECO:0000313" key="15">
    <source>
        <dbReference type="EMBL" id="KAA8575595.1"/>
    </source>
</evidence>
<evidence type="ECO:0000256" key="3">
    <source>
        <dbReference type="ARBA" id="ARBA00022664"/>
    </source>
</evidence>
<evidence type="ECO:0000256" key="6">
    <source>
        <dbReference type="ARBA" id="ARBA00022771"/>
    </source>
</evidence>
<dbReference type="AlphaFoldDB" id="A0A5M9K9M6"/>
<evidence type="ECO:0000256" key="11">
    <source>
        <dbReference type="PROSITE-ProRule" id="PRU00723"/>
    </source>
</evidence>
<evidence type="ECO:0000313" key="16">
    <source>
        <dbReference type="Proteomes" id="UP000322873"/>
    </source>
</evidence>
<accession>A0A5M9K9M6</accession>
<dbReference type="VEuPathDB" id="FungiDB:MFRU_020g00130"/>
<dbReference type="EMBL" id="VICG01000002">
    <property type="protein sequence ID" value="KAA8575595.1"/>
    <property type="molecule type" value="Genomic_DNA"/>
</dbReference>
<keyword evidence="7 11" id="KW-0862">Zinc</keyword>
<dbReference type="FunFam" id="4.10.1000.10:FF:000012">
    <property type="entry name" value="cleavage and polyadenylation specificity factor subunit 4"/>
    <property type="match status" value="1"/>
</dbReference>
<evidence type="ECO:0000256" key="1">
    <source>
        <dbReference type="ARBA" id="ARBA00004123"/>
    </source>
</evidence>
<evidence type="ECO:0000256" key="12">
    <source>
        <dbReference type="RuleBase" id="RU369008"/>
    </source>
</evidence>
<organism evidence="15 16">
    <name type="scientific">Monilinia fructicola</name>
    <name type="common">Brown rot fungus</name>
    <name type="synonym">Ciboria fructicola</name>
    <dbReference type="NCBI Taxonomy" id="38448"/>
    <lineage>
        <taxon>Eukaryota</taxon>
        <taxon>Fungi</taxon>
        <taxon>Dikarya</taxon>
        <taxon>Ascomycota</taxon>
        <taxon>Pezizomycotina</taxon>
        <taxon>Leotiomycetes</taxon>
        <taxon>Helotiales</taxon>
        <taxon>Sclerotiniaceae</taxon>
        <taxon>Monilinia</taxon>
    </lineage>
</organism>
<gene>
    <name evidence="15" type="ORF">EYC84_004727</name>
</gene>
<evidence type="ECO:0000256" key="13">
    <source>
        <dbReference type="SAM" id="MobiDB-lite"/>
    </source>
</evidence>
<dbReference type="Proteomes" id="UP000322873">
    <property type="component" value="Unassembled WGS sequence"/>
</dbReference>
<comment type="subcellular location">
    <subcellularLocation>
        <location evidence="1 12">Nucleus</location>
    </subcellularLocation>
</comment>
<feature type="domain" description="C3H1-type" evidence="14">
    <location>
        <begin position="164"/>
        <end position="190"/>
    </location>
</feature>
<evidence type="ECO:0000256" key="2">
    <source>
        <dbReference type="ARBA" id="ARBA00008907"/>
    </source>
</evidence>
<feature type="region of interest" description="Disordered" evidence="13">
    <location>
        <begin position="194"/>
        <end position="234"/>
    </location>
</feature>
<evidence type="ECO:0000256" key="10">
    <source>
        <dbReference type="ARBA" id="ARBA00024826"/>
    </source>
</evidence>
<feature type="zinc finger region" description="C3H1-type" evidence="11">
    <location>
        <begin position="82"/>
        <end position="109"/>
    </location>
</feature>
<dbReference type="Pfam" id="PF14608">
    <property type="entry name" value="zf-CCCH_2"/>
    <property type="match status" value="1"/>
</dbReference>
<evidence type="ECO:0000259" key="14">
    <source>
        <dbReference type="PROSITE" id="PS50103"/>
    </source>
</evidence>
<feature type="zinc finger region" description="C3H1-type" evidence="11">
    <location>
        <begin position="49"/>
        <end position="76"/>
    </location>
</feature>
<evidence type="ECO:0000256" key="4">
    <source>
        <dbReference type="ARBA" id="ARBA00022723"/>
    </source>
</evidence>
<sequence length="315" mass="36216">MAEILQQKPSAFAAQASASAAQQILEHKAPEYKFSFTPFLFNNFRMGISPDRPTCKAYLQGHCPLGTNCPDKHATNPNNTWNFNNLVCKHWLRGLCKKGETCEFLHEFNLRKMPECNFFVKNGYCSNGDECLYLHVDPASKAGNCPHYDKGFCPLGPMCSKKHIRKTLCEFYLAGFCPDGPKCKKAHPRWPSDLPRPTIKVERDPEEVAEEQAKIRENAEREADRERGFPEGRPRQRWRVLHSMQLQHSATNAGNLDLIMDYICGLHNIINLELWIGFRDQRKRVLSCKASSVRQIMQDTIFITTRLRQDQKLDT</sequence>
<dbReference type="SUPFAM" id="SSF90229">
    <property type="entry name" value="CCCH zinc finger"/>
    <property type="match status" value="3"/>
</dbReference>
<keyword evidence="8 12" id="KW-0694">RNA-binding</keyword>
<dbReference type="GO" id="GO:0003723">
    <property type="term" value="F:RNA binding"/>
    <property type="evidence" value="ECO:0007669"/>
    <property type="project" value="UniProtKB-UniRule"/>
</dbReference>
<dbReference type="SMART" id="SM00356">
    <property type="entry name" value="ZnF_C3H1"/>
    <property type="match status" value="5"/>
</dbReference>
<evidence type="ECO:0000256" key="9">
    <source>
        <dbReference type="ARBA" id="ARBA00023242"/>
    </source>
</evidence>
<dbReference type="GO" id="GO:0008270">
    <property type="term" value="F:zinc ion binding"/>
    <property type="evidence" value="ECO:0007669"/>
    <property type="project" value="UniProtKB-KW"/>
</dbReference>
<comment type="similarity">
    <text evidence="2 12">Belongs to the CPSF4/YTH1 family.</text>
</comment>
<feature type="domain" description="C3H1-type" evidence="14">
    <location>
        <begin position="82"/>
        <end position="109"/>
    </location>
</feature>
<feature type="compositionally biased region" description="Basic and acidic residues" evidence="13">
    <location>
        <begin position="211"/>
        <end position="234"/>
    </location>
</feature>
<dbReference type="InterPro" id="IPR036855">
    <property type="entry name" value="Znf_CCCH_sf"/>
</dbReference>
<keyword evidence="6 11" id="KW-0863">Zinc-finger</keyword>
<feature type="domain" description="C3H1-type" evidence="14">
    <location>
        <begin position="110"/>
        <end position="138"/>
    </location>
</feature>
<dbReference type="InterPro" id="IPR045348">
    <property type="entry name" value="CPSF4/Yth1"/>
</dbReference>
<name>A0A5M9K9M6_MONFR</name>
<dbReference type="GO" id="GO:0005634">
    <property type="term" value="C:nucleus"/>
    <property type="evidence" value="ECO:0007669"/>
    <property type="project" value="UniProtKB-SubCell"/>
</dbReference>
<proteinExistence type="inferred from homology"/>
<feature type="zinc finger region" description="C3H1-type" evidence="11">
    <location>
        <begin position="139"/>
        <end position="163"/>
    </location>
</feature>
<keyword evidence="4 11" id="KW-0479">Metal-binding</keyword>
<dbReference type="InterPro" id="IPR000571">
    <property type="entry name" value="Znf_CCCH"/>
</dbReference>
<feature type="domain" description="C3H1-type" evidence="14">
    <location>
        <begin position="49"/>
        <end position="76"/>
    </location>
</feature>
<feature type="zinc finger region" description="C3H1-type" evidence="11">
    <location>
        <begin position="164"/>
        <end position="190"/>
    </location>
</feature>